<evidence type="ECO:0000256" key="1">
    <source>
        <dbReference type="SAM" id="MobiDB-lite"/>
    </source>
</evidence>
<feature type="compositionally biased region" description="Polar residues" evidence="1">
    <location>
        <begin position="194"/>
        <end position="203"/>
    </location>
</feature>
<feature type="region of interest" description="Disordered" evidence="1">
    <location>
        <begin position="448"/>
        <end position="501"/>
    </location>
</feature>
<feature type="compositionally biased region" description="Polar residues" evidence="1">
    <location>
        <begin position="369"/>
        <end position="381"/>
    </location>
</feature>
<reference evidence="2" key="1">
    <citation type="journal article" date="2020" name="Stud. Mycol.">
        <title>101 Dothideomycetes genomes: a test case for predicting lifestyles and emergence of pathogens.</title>
        <authorList>
            <person name="Haridas S."/>
            <person name="Albert R."/>
            <person name="Binder M."/>
            <person name="Bloem J."/>
            <person name="Labutti K."/>
            <person name="Salamov A."/>
            <person name="Andreopoulos B."/>
            <person name="Baker S."/>
            <person name="Barry K."/>
            <person name="Bills G."/>
            <person name="Bluhm B."/>
            <person name="Cannon C."/>
            <person name="Castanera R."/>
            <person name="Culley D."/>
            <person name="Daum C."/>
            <person name="Ezra D."/>
            <person name="Gonzalez J."/>
            <person name="Henrissat B."/>
            <person name="Kuo A."/>
            <person name="Liang C."/>
            <person name="Lipzen A."/>
            <person name="Lutzoni F."/>
            <person name="Magnuson J."/>
            <person name="Mondo S."/>
            <person name="Nolan M."/>
            <person name="Ohm R."/>
            <person name="Pangilinan J."/>
            <person name="Park H.-J."/>
            <person name="Ramirez L."/>
            <person name="Alfaro M."/>
            <person name="Sun H."/>
            <person name="Tritt A."/>
            <person name="Yoshinaga Y."/>
            <person name="Zwiers L.-H."/>
            <person name="Turgeon B."/>
            <person name="Goodwin S."/>
            <person name="Spatafora J."/>
            <person name="Crous P."/>
            <person name="Grigoriev I."/>
        </authorList>
    </citation>
    <scope>NUCLEOTIDE SEQUENCE</scope>
    <source>
        <strain evidence="2">CBS 116435</strain>
    </source>
</reference>
<comment type="caution">
    <text evidence="2">The sequence shown here is derived from an EMBL/GenBank/DDBJ whole genome shotgun (WGS) entry which is preliminary data.</text>
</comment>
<evidence type="ECO:0000313" key="2">
    <source>
        <dbReference type="EMBL" id="KAF2717005.1"/>
    </source>
</evidence>
<feature type="compositionally biased region" description="Polar residues" evidence="1">
    <location>
        <begin position="898"/>
        <end position="910"/>
    </location>
</feature>
<feature type="compositionally biased region" description="Polar residues" evidence="1">
    <location>
        <begin position="806"/>
        <end position="821"/>
    </location>
</feature>
<feature type="region of interest" description="Disordered" evidence="1">
    <location>
        <begin position="233"/>
        <end position="254"/>
    </location>
</feature>
<protein>
    <submittedName>
        <fullName evidence="2">Uncharacterized protein</fullName>
    </submittedName>
</protein>
<dbReference type="EMBL" id="MU003855">
    <property type="protein sequence ID" value="KAF2717005.1"/>
    <property type="molecule type" value="Genomic_DNA"/>
</dbReference>
<keyword evidence="3" id="KW-1185">Reference proteome</keyword>
<feature type="compositionally biased region" description="Basic and acidic residues" evidence="1">
    <location>
        <begin position="57"/>
        <end position="68"/>
    </location>
</feature>
<feature type="region of interest" description="Disordered" evidence="1">
    <location>
        <begin position="724"/>
        <end position="767"/>
    </location>
</feature>
<feature type="compositionally biased region" description="Basic residues" evidence="1">
    <location>
        <begin position="43"/>
        <end position="52"/>
    </location>
</feature>
<feature type="region of interest" description="Disordered" evidence="1">
    <location>
        <begin position="333"/>
        <end position="426"/>
    </location>
</feature>
<proteinExistence type="predicted"/>
<dbReference type="AlphaFoldDB" id="A0A9P4Q029"/>
<feature type="compositionally biased region" description="Polar residues" evidence="1">
    <location>
        <begin position="731"/>
        <end position="742"/>
    </location>
</feature>
<feature type="compositionally biased region" description="Polar residues" evidence="1">
    <location>
        <begin position="69"/>
        <end position="82"/>
    </location>
</feature>
<feature type="region of interest" description="Disordered" evidence="1">
    <location>
        <begin position="1"/>
        <end position="134"/>
    </location>
</feature>
<accession>A0A9P4Q029</accession>
<feature type="region of interest" description="Disordered" evidence="1">
    <location>
        <begin position="869"/>
        <end position="910"/>
    </location>
</feature>
<dbReference type="OrthoDB" id="5244050at2759"/>
<name>A0A9P4Q029_9PEZI</name>
<gene>
    <name evidence="2" type="ORF">K431DRAFT_316133</name>
</gene>
<feature type="compositionally biased region" description="Polar residues" evidence="1">
    <location>
        <begin position="478"/>
        <end position="494"/>
    </location>
</feature>
<feature type="compositionally biased region" description="Polar residues" evidence="1">
    <location>
        <begin position="343"/>
        <end position="354"/>
    </location>
</feature>
<feature type="region of interest" description="Disordered" evidence="1">
    <location>
        <begin position="800"/>
        <end position="823"/>
    </location>
</feature>
<sequence>MRLLARSAPPLPGATTADDVLQLGNSTMPTKAEKLLGTSSQLGRKRSRRKAQARPESPFDRSRKDEQKSLGTFQQTYNQRQGTMHDDEGLKTWPYTKPTQPKSHSYRDRLSGLLSHKGSSAASSRKSVRHESSSSTLRSYYDAAHQPLTISQQTSASAVRDMALRKGSPTVVDANRDSHSFRRPLKSALKKETSSITSNSFVDQQDRKKPKRLDLANLFPRPSATHRHMLSPSKITRSPSTMTNDSDYFSPNDSYTNGSRYDISKLTKTPSINSTSTTREKVFEKDIFDNTKRNVRRPPKGIQNWFDGFEISSDEEEKSISSVHELPAALPSTYSPWPAMNGLETSQDGRTTVSKGALRPRRPSEDSRMTVTTESHSSSRAPSRRKGESRLATSRLQDESVLSLSSEEDEDDGYVTEKPDTRQSLGVESDISAHDFVLQHAESVDVLRPTVPPRQLQHKKDTTHARPVVTSTAKDEQVSNGRSLRTPSQSTSTTDHAETASRKIQGILEYYSSPRSESHASQQSNRSSAYVENLDAHQTESSRLMAVTDEEMALLDMMRRKRAAMTQTSFAEGYKLALQDEEEERAIRRRSSHQAALKLLKKKDEDTRKRNNRISTDVRPEDLDNLQRLSDMKREGIDRAMKLERFLASEAPLEDIFPSPPTRESITSSRLSGELLTSKVYNPHSESQLSRRKSYRGSLVYQPRVDSNSDGVTSDGFMDKFLASSSSSGSALQTPKRPTTSVSERRKSRPSSRIETSYGDVPPIPERSASQHAYIENINRQPHARRLELQVIADQLFSPAPEDDFNASQTASTTGTRSLMTSPVPLDDLASFSATSRNSPLTPTFPILSASAVKVVGSDGSATPRFVYTAPERESSKLPRPVSMKSKAGSNRRKPPAIQTTTPAGGINRLSSVSSINSAGEDVRAAWVELGGGNDTYAPRRTRAR</sequence>
<organism evidence="2 3">
    <name type="scientific">Polychaeton citri CBS 116435</name>
    <dbReference type="NCBI Taxonomy" id="1314669"/>
    <lineage>
        <taxon>Eukaryota</taxon>
        <taxon>Fungi</taxon>
        <taxon>Dikarya</taxon>
        <taxon>Ascomycota</taxon>
        <taxon>Pezizomycotina</taxon>
        <taxon>Dothideomycetes</taxon>
        <taxon>Dothideomycetidae</taxon>
        <taxon>Capnodiales</taxon>
        <taxon>Capnodiaceae</taxon>
        <taxon>Polychaeton</taxon>
    </lineage>
</organism>
<feature type="region of interest" description="Disordered" evidence="1">
    <location>
        <begin position="187"/>
        <end position="209"/>
    </location>
</feature>
<dbReference type="Proteomes" id="UP000799441">
    <property type="component" value="Unassembled WGS sequence"/>
</dbReference>
<evidence type="ECO:0000313" key="3">
    <source>
        <dbReference type="Proteomes" id="UP000799441"/>
    </source>
</evidence>